<proteinExistence type="predicted"/>
<evidence type="ECO:0000313" key="2">
    <source>
        <dbReference type="Proteomes" id="UP000242715"/>
    </source>
</evidence>
<sequence>MSLGCRFHWTHLYCSFELSNGTIEGTEVEFINNIQIELRAFCSKHSDLQENRNILPLGGSIAVGSEIPEANVLPVTFPVKSEHNLKIGCSNGGLESDSNRDKLNHNDGGLPVFSAFFG</sequence>
<dbReference type="EMBL" id="DF973639">
    <property type="protein sequence ID" value="GAU36754.1"/>
    <property type="molecule type" value="Genomic_DNA"/>
</dbReference>
<keyword evidence="2" id="KW-1185">Reference proteome</keyword>
<evidence type="ECO:0000313" key="1">
    <source>
        <dbReference type="EMBL" id="GAU36754.1"/>
    </source>
</evidence>
<dbReference type="OrthoDB" id="20839at2759"/>
<organism evidence="1 2">
    <name type="scientific">Trifolium subterraneum</name>
    <name type="common">Subterranean clover</name>
    <dbReference type="NCBI Taxonomy" id="3900"/>
    <lineage>
        <taxon>Eukaryota</taxon>
        <taxon>Viridiplantae</taxon>
        <taxon>Streptophyta</taxon>
        <taxon>Embryophyta</taxon>
        <taxon>Tracheophyta</taxon>
        <taxon>Spermatophyta</taxon>
        <taxon>Magnoliopsida</taxon>
        <taxon>eudicotyledons</taxon>
        <taxon>Gunneridae</taxon>
        <taxon>Pentapetalae</taxon>
        <taxon>rosids</taxon>
        <taxon>fabids</taxon>
        <taxon>Fabales</taxon>
        <taxon>Fabaceae</taxon>
        <taxon>Papilionoideae</taxon>
        <taxon>50 kb inversion clade</taxon>
        <taxon>NPAAA clade</taxon>
        <taxon>Hologalegina</taxon>
        <taxon>IRL clade</taxon>
        <taxon>Trifolieae</taxon>
        <taxon>Trifolium</taxon>
    </lineage>
</organism>
<dbReference type="Proteomes" id="UP000242715">
    <property type="component" value="Unassembled WGS sequence"/>
</dbReference>
<dbReference type="AlphaFoldDB" id="A0A2Z6MVP5"/>
<reference evidence="2" key="1">
    <citation type="journal article" date="2017" name="Front. Plant Sci.">
        <title>Climate Clever Clovers: New Paradigm to Reduce the Environmental Footprint of Ruminants by Breeding Low Methanogenic Forages Utilizing Haplotype Variation.</title>
        <authorList>
            <person name="Kaur P."/>
            <person name="Appels R."/>
            <person name="Bayer P.E."/>
            <person name="Keeble-Gagnere G."/>
            <person name="Wang J."/>
            <person name="Hirakawa H."/>
            <person name="Shirasawa K."/>
            <person name="Vercoe P."/>
            <person name="Stefanova K."/>
            <person name="Durmic Z."/>
            <person name="Nichols P."/>
            <person name="Revell C."/>
            <person name="Isobe S.N."/>
            <person name="Edwards D."/>
            <person name="Erskine W."/>
        </authorList>
    </citation>
    <scope>NUCLEOTIDE SEQUENCE [LARGE SCALE GENOMIC DNA]</scope>
    <source>
        <strain evidence="2">cv. Daliak</strain>
    </source>
</reference>
<protein>
    <submittedName>
        <fullName evidence="1">Uncharacterized protein</fullName>
    </submittedName>
</protein>
<name>A0A2Z6MVP5_TRISU</name>
<accession>A0A2Z6MVP5</accession>
<gene>
    <name evidence="1" type="ORF">TSUD_318530</name>
</gene>